<dbReference type="SUPFAM" id="SSF53850">
    <property type="entry name" value="Periplasmic binding protein-like II"/>
    <property type="match status" value="1"/>
</dbReference>
<comment type="similarity">
    <text evidence="1">Belongs to the bacterial solute-binding protein 1 family.</text>
</comment>
<dbReference type="GO" id="GO:0015768">
    <property type="term" value="P:maltose transport"/>
    <property type="evidence" value="ECO:0007669"/>
    <property type="project" value="TreeGrafter"/>
</dbReference>
<keyword evidence="3" id="KW-0732">Signal</keyword>
<accession>A0A433HNV7</accession>
<dbReference type="InterPro" id="IPR006059">
    <property type="entry name" value="SBP"/>
</dbReference>
<dbReference type="GO" id="GO:1901982">
    <property type="term" value="F:maltose binding"/>
    <property type="evidence" value="ECO:0007669"/>
    <property type="project" value="TreeGrafter"/>
</dbReference>
<dbReference type="PANTHER" id="PTHR30061">
    <property type="entry name" value="MALTOSE-BINDING PERIPLASMIC PROTEIN"/>
    <property type="match status" value="1"/>
</dbReference>
<dbReference type="RefSeq" id="WP_126864025.1">
    <property type="nucleotide sequence ID" value="NZ_JAUSTX010000001.1"/>
</dbReference>
<dbReference type="GO" id="GO:0042956">
    <property type="term" value="P:maltodextrin transmembrane transport"/>
    <property type="evidence" value="ECO:0007669"/>
    <property type="project" value="TreeGrafter"/>
</dbReference>
<reference evidence="4 5" key="1">
    <citation type="submission" date="2018-12" db="EMBL/GenBank/DDBJ databases">
        <title>Bacillus chawlae sp. nov., Bacillus glennii sp. nov., and Bacillus saganii sp. nov. Isolated from the Vehicle Assembly Building at Kennedy Space Center where the Viking Spacecraft were Assembled.</title>
        <authorList>
            <person name="Seuylemezian A."/>
            <person name="Vaishampayan P."/>
        </authorList>
    </citation>
    <scope>NUCLEOTIDE SEQUENCE [LARGE SCALE GENOMIC DNA]</scope>
    <source>
        <strain evidence="4 5">L5</strain>
    </source>
</reference>
<dbReference type="GO" id="GO:0055052">
    <property type="term" value="C:ATP-binding cassette (ABC) transporter complex, substrate-binding subunit-containing"/>
    <property type="evidence" value="ECO:0007669"/>
    <property type="project" value="TreeGrafter"/>
</dbReference>
<evidence type="ECO:0000256" key="3">
    <source>
        <dbReference type="ARBA" id="ARBA00022729"/>
    </source>
</evidence>
<dbReference type="Proteomes" id="UP000267430">
    <property type="component" value="Unassembled WGS sequence"/>
</dbReference>
<keyword evidence="2" id="KW-0813">Transport</keyword>
<dbReference type="OrthoDB" id="9766758at2"/>
<dbReference type="AlphaFoldDB" id="A0A433HNV7"/>
<protein>
    <submittedName>
        <fullName evidence="4">Extracellular solute-binding protein</fullName>
    </submittedName>
</protein>
<keyword evidence="5" id="KW-1185">Reference proteome</keyword>
<organism evidence="4 5">
    <name type="scientific">Peribacillus cavernae</name>
    <dbReference type="NCBI Taxonomy" id="1674310"/>
    <lineage>
        <taxon>Bacteria</taxon>
        <taxon>Bacillati</taxon>
        <taxon>Bacillota</taxon>
        <taxon>Bacilli</taxon>
        <taxon>Bacillales</taxon>
        <taxon>Bacillaceae</taxon>
        <taxon>Peribacillus</taxon>
    </lineage>
</organism>
<dbReference type="Pfam" id="PF13416">
    <property type="entry name" value="SBP_bac_8"/>
    <property type="match status" value="1"/>
</dbReference>
<evidence type="ECO:0000313" key="4">
    <source>
        <dbReference type="EMBL" id="RUQ30004.1"/>
    </source>
</evidence>
<gene>
    <name evidence="4" type="ORF">ELQ35_06515</name>
</gene>
<dbReference type="EMBL" id="RYZZ01000007">
    <property type="protein sequence ID" value="RUQ30004.1"/>
    <property type="molecule type" value="Genomic_DNA"/>
</dbReference>
<evidence type="ECO:0000313" key="5">
    <source>
        <dbReference type="Proteomes" id="UP000267430"/>
    </source>
</evidence>
<dbReference type="Gene3D" id="3.40.190.10">
    <property type="entry name" value="Periplasmic binding protein-like II"/>
    <property type="match status" value="2"/>
</dbReference>
<proteinExistence type="inferred from homology"/>
<comment type="caution">
    <text evidence="4">The sequence shown here is derived from an EMBL/GenBank/DDBJ whole genome shotgun (WGS) entry which is preliminary data.</text>
</comment>
<evidence type="ECO:0000256" key="2">
    <source>
        <dbReference type="ARBA" id="ARBA00022448"/>
    </source>
</evidence>
<sequence length="424" mass="47391">MKKSFYVLQLLVLMTGVLIGCNNEREAKTENAPISKKTIENKTEEPKPEKLVVWEDVDNQNALIPAIESFEKEYGIKVEWKEMHMAEKIRRQLRIDGPSGNAPDVVTLPNDQIGQAVTEGLIQEINVENNVLNMYIDPSIHAEKYDGKLFGLPKAIETPVFVYNKKLMPKAPRKMDEVYAQAREYRKSDKYGFIALWDHLYFAQGVLGGFGGYLFKDNGKAFDRNDIGLNNKGTIQGARYIQKWYKEGLFPHEIIGANGKTGMDQLFSEGKAVSVMTDSSALKELKKTGIDIGVSAMPKLPNGEHMKPFLAVKGWHVTAFTKSPDWSTILVQYLANEENAKIRFEKTQQIPAVKSLLQDPILTKDEAAKAVAVQSRYAVPLPTIPEKKAVWKPADFALHNIATGKAEPEAALDVAVKEITGKLD</sequence>
<dbReference type="PROSITE" id="PS51257">
    <property type="entry name" value="PROKAR_LIPOPROTEIN"/>
    <property type="match status" value="1"/>
</dbReference>
<dbReference type="PANTHER" id="PTHR30061:SF50">
    <property type="entry name" value="MALTOSE_MALTODEXTRIN-BINDING PERIPLASMIC PROTEIN"/>
    <property type="match status" value="1"/>
</dbReference>
<evidence type="ECO:0000256" key="1">
    <source>
        <dbReference type="ARBA" id="ARBA00008520"/>
    </source>
</evidence>
<name>A0A433HNV7_9BACI</name>